<feature type="domain" description="Ancillary SecYEG translocon subunit/Cell division coordinator CpoB TPR" evidence="9">
    <location>
        <begin position="15"/>
        <end position="209"/>
    </location>
</feature>
<dbReference type="GO" id="GO:0044877">
    <property type="term" value="F:protein-containing complex binding"/>
    <property type="evidence" value="ECO:0007669"/>
    <property type="project" value="InterPro"/>
</dbReference>
<dbReference type="PIRSF" id="PIRSF006170">
    <property type="entry name" value="YfgM"/>
    <property type="match status" value="1"/>
</dbReference>
<dbReference type="EMBL" id="UOFM01000155">
    <property type="protein sequence ID" value="VAW75943.1"/>
    <property type="molecule type" value="Genomic_DNA"/>
</dbReference>
<keyword evidence="5" id="KW-0472">Membrane</keyword>
<dbReference type="Pfam" id="PF09976">
    <property type="entry name" value="TPR_21"/>
    <property type="match status" value="1"/>
</dbReference>
<evidence type="ECO:0000259" key="9">
    <source>
        <dbReference type="Pfam" id="PF09976"/>
    </source>
</evidence>
<evidence type="ECO:0000256" key="1">
    <source>
        <dbReference type="ARBA" id="ARBA00004401"/>
    </source>
</evidence>
<comment type="subcellular location">
    <subcellularLocation>
        <location evidence="1">Cell membrane</location>
        <topology evidence="1">Single-pass type II membrane protein</topology>
    </subcellularLocation>
</comment>
<protein>
    <recommendedName>
        <fullName evidence="8">Ancillary SecYEG translocon subunit</fullName>
    </recommendedName>
</protein>
<evidence type="ECO:0000313" key="10">
    <source>
        <dbReference type="EMBL" id="VAW75943.1"/>
    </source>
</evidence>
<dbReference type="InterPro" id="IPR011990">
    <property type="entry name" value="TPR-like_helical_dom_sf"/>
</dbReference>
<dbReference type="PANTHER" id="PTHR38035:SF1">
    <property type="entry name" value="ANCILLARY SECYEG TRANSLOCON SUBUNIT"/>
    <property type="match status" value="1"/>
</dbReference>
<accession>A0A3B0YIH4</accession>
<reference evidence="10" key="1">
    <citation type="submission" date="2018-06" db="EMBL/GenBank/DDBJ databases">
        <authorList>
            <person name="Zhirakovskaya E."/>
        </authorList>
    </citation>
    <scope>NUCLEOTIDE SEQUENCE</scope>
</reference>
<keyword evidence="2" id="KW-1003">Cell membrane</keyword>
<evidence type="ECO:0000256" key="7">
    <source>
        <dbReference type="ARBA" id="ARBA00024197"/>
    </source>
</evidence>
<evidence type="ECO:0000256" key="5">
    <source>
        <dbReference type="ARBA" id="ARBA00023136"/>
    </source>
</evidence>
<evidence type="ECO:0000256" key="6">
    <source>
        <dbReference type="ARBA" id="ARBA00023186"/>
    </source>
</evidence>
<organism evidence="10">
    <name type="scientific">hydrothermal vent metagenome</name>
    <dbReference type="NCBI Taxonomy" id="652676"/>
    <lineage>
        <taxon>unclassified sequences</taxon>
        <taxon>metagenomes</taxon>
        <taxon>ecological metagenomes</taxon>
    </lineage>
</organism>
<keyword evidence="6" id="KW-0143">Chaperone</keyword>
<dbReference type="AlphaFoldDB" id="A0A3B0YIH4"/>
<dbReference type="PANTHER" id="PTHR38035">
    <property type="entry name" value="UPF0070 PROTEIN YFGM"/>
    <property type="match status" value="1"/>
</dbReference>
<name>A0A3B0YIH4_9ZZZZ</name>
<dbReference type="InterPro" id="IPR026039">
    <property type="entry name" value="YfgM"/>
</dbReference>
<proteinExistence type="inferred from homology"/>
<keyword evidence="3" id="KW-0812">Transmembrane</keyword>
<keyword evidence="4" id="KW-1133">Transmembrane helix</keyword>
<evidence type="ECO:0000256" key="8">
    <source>
        <dbReference type="ARBA" id="ARBA00024235"/>
    </source>
</evidence>
<dbReference type="SUPFAM" id="SSF48452">
    <property type="entry name" value="TPR-like"/>
    <property type="match status" value="1"/>
</dbReference>
<evidence type="ECO:0000256" key="4">
    <source>
        <dbReference type="ARBA" id="ARBA00022989"/>
    </source>
</evidence>
<dbReference type="GO" id="GO:0005886">
    <property type="term" value="C:plasma membrane"/>
    <property type="evidence" value="ECO:0007669"/>
    <property type="project" value="UniProtKB-SubCell"/>
</dbReference>
<dbReference type="Gene3D" id="1.25.40.10">
    <property type="entry name" value="Tetratricopeptide repeat domain"/>
    <property type="match status" value="1"/>
</dbReference>
<evidence type="ECO:0000256" key="3">
    <source>
        <dbReference type="ARBA" id="ARBA00022692"/>
    </source>
</evidence>
<dbReference type="InterPro" id="IPR018704">
    <property type="entry name" value="SecYEG/CpoB_TPR"/>
</dbReference>
<gene>
    <name evidence="10" type="ORF">MNBD_GAMMA14-1941</name>
</gene>
<sequence>MDVNASEKEQIESLKKWWKENGSSLVTGVLLGLSLIFGGKAWVNWKDAQTANASNSYAMMQSAFKQNNLEMARSQANDLISNFTGSGYASLAAMRLAKLAVNDGEIAAAQAQLEWALEHARTSQIENIVRSRLVRVLINEKNYAQAGVMLTQVTDVGAYRPVYAELKGDLAFAQGETEAASAAYRDALAILPATAPNAAYLRVKYENLAGVDVAAQ</sequence>
<comment type="similarity">
    <text evidence="7">Belongs to the YfgM family.</text>
</comment>
<evidence type="ECO:0000256" key="2">
    <source>
        <dbReference type="ARBA" id="ARBA00022475"/>
    </source>
</evidence>